<accession>A0AB33IID3</accession>
<proteinExistence type="inferred from homology"/>
<feature type="domain" description="LysR substrate-binding" evidence="2">
    <location>
        <begin position="20"/>
        <end position="219"/>
    </location>
</feature>
<dbReference type="InterPro" id="IPR005119">
    <property type="entry name" value="LysR_subst-bd"/>
</dbReference>
<name>A0AB33IID3_ACEAC</name>
<dbReference type="PANTHER" id="PTHR30537:SF26">
    <property type="entry name" value="GLYCINE CLEAVAGE SYSTEM TRANSCRIPTIONAL ACTIVATOR"/>
    <property type="match status" value="1"/>
</dbReference>
<dbReference type="PANTHER" id="PTHR30537">
    <property type="entry name" value="HTH-TYPE TRANSCRIPTIONAL REGULATOR"/>
    <property type="match status" value="1"/>
</dbReference>
<protein>
    <recommendedName>
        <fullName evidence="2">LysR substrate-binding domain-containing protein</fullName>
    </recommendedName>
</protein>
<dbReference type="AlphaFoldDB" id="A0AB33IID3"/>
<dbReference type="InterPro" id="IPR058163">
    <property type="entry name" value="LysR-type_TF_proteobact-type"/>
</dbReference>
<dbReference type="Pfam" id="PF03466">
    <property type="entry name" value="LysR_substrate"/>
    <property type="match status" value="1"/>
</dbReference>
<dbReference type="Gene3D" id="3.40.190.10">
    <property type="entry name" value="Periplasmic binding protein-like II"/>
    <property type="match status" value="2"/>
</dbReference>
<dbReference type="Proteomes" id="UP000516424">
    <property type="component" value="Chromosome"/>
</dbReference>
<dbReference type="EMBL" id="AP023410">
    <property type="protein sequence ID" value="BCK76865.1"/>
    <property type="molecule type" value="Genomic_DNA"/>
</dbReference>
<keyword evidence="4" id="KW-1185">Reference proteome</keyword>
<gene>
    <name evidence="3" type="ORF">EMQ_2471</name>
</gene>
<evidence type="ECO:0000256" key="1">
    <source>
        <dbReference type="ARBA" id="ARBA00009437"/>
    </source>
</evidence>
<dbReference type="RefSeq" id="WP_018307919.1">
    <property type="nucleotide sequence ID" value="NZ_AP023410.1"/>
</dbReference>
<evidence type="ECO:0000313" key="3">
    <source>
        <dbReference type="EMBL" id="BCK76865.1"/>
    </source>
</evidence>
<evidence type="ECO:0000313" key="4">
    <source>
        <dbReference type="Proteomes" id="UP000516424"/>
    </source>
</evidence>
<dbReference type="GO" id="GO:0006351">
    <property type="term" value="P:DNA-templated transcription"/>
    <property type="evidence" value="ECO:0007669"/>
    <property type="project" value="TreeGrafter"/>
</dbReference>
<comment type="similarity">
    <text evidence="1">Belongs to the LysR transcriptional regulatory family.</text>
</comment>
<dbReference type="GO" id="GO:0003700">
    <property type="term" value="F:DNA-binding transcription factor activity"/>
    <property type="evidence" value="ECO:0007669"/>
    <property type="project" value="TreeGrafter"/>
</dbReference>
<dbReference type="GO" id="GO:0043565">
    <property type="term" value="F:sequence-specific DNA binding"/>
    <property type="evidence" value="ECO:0007669"/>
    <property type="project" value="TreeGrafter"/>
</dbReference>
<evidence type="ECO:0000259" key="2">
    <source>
        <dbReference type="Pfam" id="PF03466"/>
    </source>
</evidence>
<organism evidence="3 4">
    <name type="scientific">Acetobacter aceti NBRC 14818</name>
    <dbReference type="NCBI Taxonomy" id="887700"/>
    <lineage>
        <taxon>Bacteria</taxon>
        <taxon>Pseudomonadati</taxon>
        <taxon>Pseudomonadota</taxon>
        <taxon>Alphaproteobacteria</taxon>
        <taxon>Acetobacterales</taxon>
        <taxon>Acetobacteraceae</taxon>
        <taxon>Acetobacter</taxon>
        <taxon>Acetobacter subgen. Acetobacter</taxon>
    </lineage>
</organism>
<reference evidence="3 4" key="1">
    <citation type="journal article" date="2011" name="Microbiology">
        <title>Transcriptome response to different carbon sources in Acetobacter aceti.</title>
        <authorList>
            <person name="Sakurai K."/>
            <person name="Arai H."/>
            <person name="Ishii M."/>
            <person name="Igarashi Y."/>
        </authorList>
    </citation>
    <scope>NUCLEOTIDE SEQUENCE [LARGE SCALE GENOMIC DNA]</scope>
    <source>
        <strain evidence="3 4">NBRC 14818</strain>
    </source>
</reference>
<sequence length="224" mass="25051">MRTKYGRPATATLGLRAAPDGGTLNLAVPPTFGGLWLAARLADFTTKNPEVTVNLFTRTSAFDFITEIFDAAVNFGIPDWPGTETQLIAREQTLPVCAPSLFKRYDFTEPAGLLKAPLLHLVSRPNAWERWFNTQGVDATNVHGMLCDQYFIISQIVIAESGIDLLPEIMVHHALETDSLVQIGDAFETQDDEAYYPVWPCHRSHYDPLARFRTWLEEQDGSIP</sequence>
<dbReference type="SUPFAM" id="SSF53850">
    <property type="entry name" value="Periplasmic binding protein-like II"/>
    <property type="match status" value="1"/>
</dbReference>